<dbReference type="GO" id="GO:0016740">
    <property type="term" value="F:transferase activity"/>
    <property type="evidence" value="ECO:0007669"/>
    <property type="project" value="UniProtKB-KW"/>
</dbReference>
<name>A0A238VQP7_9FLAO</name>
<reference evidence="3" key="1">
    <citation type="submission" date="2017-06" db="EMBL/GenBank/DDBJ databases">
        <authorList>
            <person name="Varghese N."/>
            <person name="Submissions S."/>
        </authorList>
    </citation>
    <scope>NUCLEOTIDE SEQUENCE [LARGE SCALE GENOMIC DNA]</scope>
    <source>
        <strain evidence="3">DSM 27993</strain>
    </source>
</reference>
<protein>
    <submittedName>
        <fullName evidence="2">Polysaccharide pyruvyl transferase</fullName>
    </submittedName>
</protein>
<evidence type="ECO:0000313" key="3">
    <source>
        <dbReference type="Proteomes" id="UP000198412"/>
    </source>
</evidence>
<dbReference type="OrthoDB" id="9803627at2"/>
<evidence type="ECO:0000259" key="1">
    <source>
        <dbReference type="Pfam" id="PF04230"/>
    </source>
</evidence>
<dbReference type="Proteomes" id="UP000198412">
    <property type="component" value="Unassembled WGS sequence"/>
</dbReference>
<dbReference type="EMBL" id="FZNX01000001">
    <property type="protein sequence ID" value="SNR36548.1"/>
    <property type="molecule type" value="Genomic_DNA"/>
</dbReference>
<keyword evidence="3" id="KW-1185">Reference proteome</keyword>
<evidence type="ECO:0000313" key="2">
    <source>
        <dbReference type="EMBL" id="SNR36548.1"/>
    </source>
</evidence>
<sequence length="272" mass="31472">MFVSRKTIPLFWWSSIKFENKKQENFGDIIGPYLIKKICQKEVRFIQPKKRKLFQYFTKVYFTVGSILPHVDKKSIVWGSGLIDKNTNILNASFLAIRGPISRKILLKKGYSIPEVYGDPALLLPNFYSSYEKKIYKIGIIPHYVDYELVLNWYIDTPSIKIINLLNNSVEAVINEICSCETIISSSLHGIIVSHSYNIPAVWVKFSNNLFGDDIKFHDYFESVKISNISSTKFEEKKTKKELIRLIEQKSILINVEVIKSLQKGLMDVCPF</sequence>
<dbReference type="AlphaFoldDB" id="A0A238VQP7"/>
<proteinExistence type="predicted"/>
<keyword evidence="2" id="KW-0808">Transferase</keyword>
<organism evidence="2 3">
    <name type="scientific">Lutibacter flavus</name>
    <dbReference type="NCBI Taxonomy" id="691689"/>
    <lineage>
        <taxon>Bacteria</taxon>
        <taxon>Pseudomonadati</taxon>
        <taxon>Bacteroidota</taxon>
        <taxon>Flavobacteriia</taxon>
        <taxon>Flavobacteriales</taxon>
        <taxon>Flavobacteriaceae</taxon>
        <taxon>Lutibacter</taxon>
    </lineage>
</organism>
<dbReference type="Pfam" id="PF04230">
    <property type="entry name" value="PS_pyruv_trans"/>
    <property type="match status" value="1"/>
</dbReference>
<gene>
    <name evidence="2" type="ORF">SAMN04488111_0883</name>
</gene>
<dbReference type="RefSeq" id="WP_089377183.1">
    <property type="nucleotide sequence ID" value="NZ_FZNX01000001.1"/>
</dbReference>
<dbReference type="InterPro" id="IPR007345">
    <property type="entry name" value="Polysacch_pyruvyl_Trfase"/>
</dbReference>
<accession>A0A238VQP7</accession>
<feature type="domain" description="Polysaccharide pyruvyl transferase" evidence="1">
    <location>
        <begin position="62"/>
        <end position="204"/>
    </location>
</feature>